<dbReference type="EMBL" id="CAACVJ010000026">
    <property type="protein sequence ID" value="VEP11825.1"/>
    <property type="molecule type" value="Genomic_DNA"/>
</dbReference>
<dbReference type="Pfam" id="PF01266">
    <property type="entry name" value="DAO"/>
    <property type="match status" value="1"/>
</dbReference>
<dbReference type="Proteomes" id="UP000320055">
    <property type="component" value="Unassembled WGS sequence"/>
</dbReference>
<dbReference type="SUPFAM" id="SSF51905">
    <property type="entry name" value="FAD/NAD(P)-binding domain"/>
    <property type="match status" value="1"/>
</dbReference>
<dbReference type="GO" id="GO:0005737">
    <property type="term" value="C:cytoplasm"/>
    <property type="evidence" value="ECO:0007669"/>
    <property type="project" value="TreeGrafter"/>
</dbReference>
<gene>
    <name evidence="3" type="ORF">H1P_1210016</name>
</gene>
<keyword evidence="4" id="KW-1185">Reference proteome</keyword>
<dbReference type="OrthoDB" id="502939at2"/>
<dbReference type="Gene3D" id="3.50.50.60">
    <property type="entry name" value="FAD/NAD(P)-binding domain"/>
    <property type="match status" value="1"/>
</dbReference>
<dbReference type="AlphaFoldDB" id="A0A563VKJ4"/>
<name>A0A563VKJ4_9CYAN</name>
<dbReference type="RefSeq" id="WP_144869583.1">
    <property type="nucleotide sequence ID" value="NZ_LR213874.1"/>
</dbReference>
<proteinExistence type="predicted"/>
<keyword evidence="1" id="KW-0560">Oxidoreductase</keyword>
<dbReference type="InterPro" id="IPR036188">
    <property type="entry name" value="FAD/NAD-bd_sf"/>
</dbReference>
<evidence type="ECO:0000256" key="1">
    <source>
        <dbReference type="ARBA" id="ARBA00023002"/>
    </source>
</evidence>
<dbReference type="Gene3D" id="3.30.9.10">
    <property type="entry name" value="D-Amino Acid Oxidase, subunit A, domain 2"/>
    <property type="match status" value="1"/>
</dbReference>
<dbReference type="GO" id="GO:0016491">
    <property type="term" value="F:oxidoreductase activity"/>
    <property type="evidence" value="ECO:0007669"/>
    <property type="project" value="UniProtKB-KW"/>
</dbReference>
<evidence type="ECO:0000259" key="2">
    <source>
        <dbReference type="Pfam" id="PF01266"/>
    </source>
</evidence>
<dbReference type="InterPro" id="IPR006076">
    <property type="entry name" value="FAD-dep_OxRdtase"/>
</dbReference>
<dbReference type="PANTHER" id="PTHR13847:SF287">
    <property type="entry name" value="FAD-DEPENDENT OXIDOREDUCTASE DOMAIN-CONTAINING PROTEIN 1"/>
    <property type="match status" value="1"/>
</dbReference>
<reference evidence="3 4" key="1">
    <citation type="submission" date="2019-01" db="EMBL/GenBank/DDBJ databases">
        <authorList>
            <person name="Brito A."/>
        </authorList>
    </citation>
    <scope>NUCLEOTIDE SEQUENCE [LARGE SCALE GENOMIC DNA]</scope>
    <source>
        <strain evidence="3">1</strain>
    </source>
</reference>
<organism evidence="3 4">
    <name type="scientific">Hyella patelloides LEGE 07179</name>
    <dbReference type="NCBI Taxonomy" id="945734"/>
    <lineage>
        <taxon>Bacteria</taxon>
        <taxon>Bacillati</taxon>
        <taxon>Cyanobacteriota</taxon>
        <taxon>Cyanophyceae</taxon>
        <taxon>Pleurocapsales</taxon>
        <taxon>Hyellaceae</taxon>
        <taxon>Hyella</taxon>
    </lineage>
</organism>
<protein>
    <submittedName>
        <fullName evidence="3">FAD dependent oxidoreductase</fullName>
    </submittedName>
</protein>
<evidence type="ECO:0000313" key="3">
    <source>
        <dbReference type="EMBL" id="VEP11825.1"/>
    </source>
</evidence>
<accession>A0A563VKJ4</accession>
<dbReference type="PANTHER" id="PTHR13847">
    <property type="entry name" value="SARCOSINE DEHYDROGENASE-RELATED"/>
    <property type="match status" value="1"/>
</dbReference>
<feature type="domain" description="FAD dependent oxidoreductase" evidence="2">
    <location>
        <begin position="5"/>
        <end position="372"/>
    </location>
</feature>
<evidence type="ECO:0000313" key="4">
    <source>
        <dbReference type="Proteomes" id="UP000320055"/>
    </source>
</evidence>
<sequence length="386" mass="42418">MTTYDWIVIGGGITGSALAYELSTKSLKVLLLEKDIQADNATVYSYGGLAYWSGTTPLTRQLGQEGIELHRNLATELDADTEFCELDLLLTVNADNNPAIIAKNFKQFAIQPEILNTQEACQLEPLLNHKAISGVLKLPHGQVNAQKTALAYQQALTRNNGIIKYENVTDFVRQQNEIQGVITTDNTYHAANTVVCAGGLTHSLLKKSGIPSKTYFTHAQVIKTAPIDLKLNSIIMPAIQERFILEDTGKDLEEKSAWEYPDNEIVKSILDAGAVQLDDRSLFLGQISTIITNPHYTPDIAKAEQQIRQSIAQILPELANIPGTCHHCLVAFNTEKIATIGNLSNLQGIYLFSGFTSTIVFAPPLAKRFANWVAGETEPIIEQLNL</sequence>